<gene>
    <name evidence="3" type="ORF">GKJPGBOP_07649</name>
</gene>
<evidence type="ECO:0000313" key="4">
    <source>
        <dbReference type="Proteomes" id="UP000286746"/>
    </source>
</evidence>
<organism evidence="3 4">
    <name type="scientific">Streptomyces paromomycinus</name>
    <name type="common">Streptomyces rimosus subsp. paromomycinus</name>
    <dbReference type="NCBI Taxonomy" id="92743"/>
    <lineage>
        <taxon>Bacteria</taxon>
        <taxon>Bacillati</taxon>
        <taxon>Actinomycetota</taxon>
        <taxon>Actinomycetes</taxon>
        <taxon>Kitasatosporales</taxon>
        <taxon>Streptomycetaceae</taxon>
        <taxon>Streptomyces</taxon>
    </lineage>
</organism>
<dbReference type="AlphaFoldDB" id="A0A401WER9"/>
<keyword evidence="4" id="KW-1185">Reference proteome</keyword>
<dbReference type="InterPro" id="IPR056303">
    <property type="entry name" value="AMIN-like"/>
</dbReference>
<evidence type="ECO:0000259" key="2">
    <source>
        <dbReference type="Pfam" id="PF24837"/>
    </source>
</evidence>
<evidence type="ECO:0000256" key="1">
    <source>
        <dbReference type="SAM" id="SignalP"/>
    </source>
</evidence>
<proteinExistence type="predicted"/>
<dbReference type="EMBL" id="BHZD01000001">
    <property type="protein sequence ID" value="GCD47855.1"/>
    <property type="molecule type" value="Genomic_DNA"/>
</dbReference>
<protein>
    <recommendedName>
        <fullName evidence="2">AMIN-like domain-containing protein</fullName>
    </recommendedName>
</protein>
<reference evidence="3 4" key="1">
    <citation type="submission" date="2018-11" db="EMBL/GenBank/DDBJ databases">
        <title>Whole genome sequence of Streptomyces paromomycinus NBRC 15454(T).</title>
        <authorList>
            <person name="Komaki H."/>
            <person name="Tamura T."/>
        </authorList>
    </citation>
    <scope>NUCLEOTIDE SEQUENCE [LARGE SCALE GENOMIC DNA]</scope>
    <source>
        <strain evidence="3 4">NBRC 15454</strain>
    </source>
</reference>
<keyword evidence="1" id="KW-0732">Signal</keyword>
<evidence type="ECO:0000313" key="3">
    <source>
        <dbReference type="EMBL" id="GCD47855.1"/>
    </source>
</evidence>
<sequence>MRRLGTVLTAVVLAGAAVSATAVSATAAPATGAAPAAAPSAACDTGGWGSALKSADARDHQPLKQIKAGQHACYDRLVFEVPTAGGKPVGYRIGYVKELHQDGSGDLIKVGGGAILEIRVAAPSYDPETGKSTYPGKAGQPLPGVDVKGYRTFKDTRFGSSFEGDTQIGLGVAKRLPFRVVQQKNQLIVDVAHS</sequence>
<dbReference type="RefSeq" id="WP_174857271.1">
    <property type="nucleotide sequence ID" value="NZ_BHZD01000001.1"/>
</dbReference>
<dbReference type="Pfam" id="PF24837">
    <property type="entry name" value="AMIN-like"/>
    <property type="match status" value="1"/>
</dbReference>
<feature type="signal peptide" evidence="1">
    <location>
        <begin position="1"/>
        <end position="27"/>
    </location>
</feature>
<name>A0A401WER9_STREY</name>
<dbReference type="Proteomes" id="UP000286746">
    <property type="component" value="Unassembled WGS sequence"/>
</dbReference>
<feature type="chain" id="PRO_5019364409" description="AMIN-like domain-containing protein" evidence="1">
    <location>
        <begin position="28"/>
        <end position="194"/>
    </location>
</feature>
<accession>A0A401WER9</accession>
<comment type="caution">
    <text evidence="3">The sequence shown here is derived from an EMBL/GenBank/DDBJ whole genome shotgun (WGS) entry which is preliminary data.</text>
</comment>
<feature type="domain" description="AMIN-like" evidence="2">
    <location>
        <begin position="62"/>
        <end position="193"/>
    </location>
</feature>